<accession>A0A2G8JWC0</accession>
<feature type="transmembrane region" description="Helical" evidence="3">
    <location>
        <begin position="85"/>
        <end position="109"/>
    </location>
</feature>
<protein>
    <submittedName>
        <fullName evidence="5">Putative cysteine-rich hydrophobic domain-containing protein 2</fullName>
    </submittedName>
</protein>
<dbReference type="AlphaFoldDB" id="A0A2G8JWC0"/>
<organism evidence="5 6">
    <name type="scientific">Stichopus japonicus</name>
    <name type="common">Sea cucumber</name>
    <dbReference type="NCBI Taxonomy" id="307972"/>
    <lineage>
        <taxon>Eukaryota</taxon>
        <taxon>Metazoa</taxon>
        <taxon>Echinodermata</taxon>
        <taxon>Eleutherozoa</taxon>
        <taxon>Echinozoa</taxon>
        <taxon>Holothuroidea</taxon>
        <taxon>Aspidochirotacea</taxon>
        <taxon>Aspidochirotida</taxon>
        <taxon>Stichopodidae</taxon>
        <taxon>Apostichopus</taxon>
    </lineage>
</organism>
<dbReference type="GO" id="GO:0016020">
    <property type="term" value="C:membrane"/>
    <property type="evidence" value="ECO:0007669"/>
    <property type="project" value="UniProtKB-SubCell"/>
</dbReference>
<evidence type="ECO:0000256" key="3">
    <source>
        <dbReference type="SAM" id="Phobius"/>
    </source>
</evidence>
<reference evidence="5 6" key="1">
    <citation type="journal article" date="2017" name="PLoS Biol.">
        <title>The sea cucumber genome provides insights into morphological evolution and visceral regeneration.</title>
        <authorList>
            <person name="Zhang X."/>
            <person name="Sun L."/>
            <person name="Yuan J."/>
            <person name="Sun Y."/>
            <person name="Gao Y."/>
            <person name="Zhang L."/>
            <person name="Li S."/>
            <person name="Dai H."/>
            <person name="Hamel J.F."/>
            <person name="Liu C."/>
            <person name="Yu Y."/>
            <person name="Liu S."/>
            <person name="Lin W."/>
            <person name="Guo K."/>
            <person name="Jin S."/>
            <person name="Xu P."/>
            <person name="Storey K.B."/>
            <person name="Huan P."/>
            <person name="Zhang T."/>
            <person name="Zhou Y."/>
            <person name="Zhang J."/>
            <person name="Lin C."/>
            <person name="Li X."/>
            <person name="Xing L."/>
            <person name="Huo D."/>
            <person name="Sun M."/>
            <person name="Wang L."/>
            <person name="Mercier A."/>
            <person name="Li F."/>
            <person name="Yang H."/>
            <person name="Xiang J."/>
        </authorList>
    </citation>
    <scope>NUCLEOTIDE SEQUENCE [LARGE SCALE GENOMIC DNA]</scope>
    <source>
        <strain evidence="5">Shaxun</strain>
        <tissue evidence="5">Muscle</tissue>
    </source>
</reference>
<evidence type="ECO:0000256" key="1">
    <source>
        <dbReference type="ARBA" id="ARBA00004370"/>
    </source>
</evidence>
<comment type="caution">
    <text evidence="5">The sequence shown here is derived from an EMBL/GenBank/DDBJ whole genome shotgun (WGS) entry which is preliminary data.</text>
</comment>
<keyword evidence="3" id="KW-1133">Transmembrane helix</keyword>
<name>A0A2G8JWC0_STIJA</name>
<evidence type="ECO:0000256" key="2">
    <source>
        <dbReference type="ARBA" id="ARBA00023136"/>
    </source>
</evidence>
<dbReference type="Proteomes" id="UP000230750">
    <property type="component" value="Unassembled WGS sequence"/>
</dbReference>
<comment type="subcellular location">
    <subcellularLocation>
        <location evidence="1">Membrane</location>
    </subcellularLocation>
</comment>
<dbReference type="STRING" id="307972.A0A2G8JWC0"/>
<keyword evidence="2 3" id="KW-0472">Membrane</keyword>
<dbReference type="InterPro" id="IPR039735">
    <property type="entry name" value="CHIC1/2"/>
</dbReference>
<dbReference type="PANTHER" id="PTHR13005:SF4">
    <property type="entry name" value="CYSTEINE-RICH HYDROPHOBIC PROTEIN"/>
    <property type="match status" value="1"/>
</dbReference>
<keyword evidence="6" id="KW-1185">Reference proteome</keyword>
<dbReference type="EMBL" id="MRZV01001174">
    <property type="protein sequence ID" value="PIK40020.1"/>
    <property type="molecule type" value="Genomic_DNA"/>
</dbReference>
<proteinExistence type="predicted"/>
<evidence type="ECO:0000259" key="4">
    <source>
        <dbReference type="Pfam" id="PF10256"/>
    </source>
</evidence>
<evidence type="ECO:0000313" key="5">
    <source>
        <dbReference type="EMBL" id="PIK40020.1"/>
    </source>
</evidence>
<gene>
    <name evidence="5" type="ORF">BSL78_23137</name>
</gene>
<keyword evidence="3" id="KW-0812">Transmembrane</keyword>
<dbReference type="PANTHER" id="PTHR13005">
    <property type="entry name" value="CYSTEINE-RICH HYDROPHOBIC DOMAIN PROTEIN BRAIN X-LINKED PROTEIN"/>
    <property type="match status" value="1"/>
</dbReference>
<feature type="domain" description="Golgin subfamily A member 7/ERF4" evidence="4">
    <location>
        <begin position="47"/>
        <end position="137"/>
    </location>
</feature>
<sequence length="167" mass="19079">MADFDAITYEDDGEESTAFVDNYVFTNVPDPIFIRGSGHLTVFGLSHRYNSEFPPVLAAKLAPEEYKATVDRVNSILRKTMPMNVKWLVCGCLCCCCTLGCSLAPTIHITKRTKHMIKKVLELENRRLYYKLGLNWTLCKEKCESGNMEEYILKIEFVAKLNIQEPD</sequence>
<dbReference type="Pfam" id="PF10256">
    <property type="entry name" value="Erf4"/>
    <property type="match status" value="1"/>
</dbReference>
<dbReference type="OrthoDB" id="67682at2759"/>
<evidence type="ECO:0000313" key="6">
    <source>
        <dbReference type="Proteomes" id="UP000230750"/>
    </source>
</evidence>
<dbReference type="InterPro" id="IPR019383">
    <property type="entry name" value="Golgin_A_7/ERF4"/>
</dbReference>